<proteinExistence type="predicted"/>
<dbReference type="Proteomes" id="UP001209229">
    <property type="component" value="Unassembled WGS sequence"/>
</dbReference>
<organism evidence="2 3">
    <name type="scientific">Plebeiibacterium sediminum</name>
    <dbReference type="NCBI Taxonomy" id="2992112"/>
    <lineage>
        <taxon>Bacteria</taxon>
        <taxon>Pseudomonadati</taxon>
        <taxon>Bacteroidota</taxon>
        <taxon>Bacteroidia</taxon>
        <taxon>Marinilabiliales</taxon>
        <taxon>Marinilabiliaceae</taxon>
        <taxon>Plebeiibacterium</taxon>
    </lineage>
</organism>
<evidence type="ECO:0000256" key="1">
    <source>
        <dbReference type="PROSITE-ProRule" id="PRU00339"/>
    </source>
</evidence>
<dbReference type="PROSITE" id="PS50005">
    <property type="entry name" value="TPR"/>
    <property type="match status" value="1"/>
</dbReference>
<dbReference type="RefSeq" id="WP_301192420.1">
    <property type="nucleotide sequence ID" value="NZ_JAPDPJ010000069.1"/>
</dbReference>
<name>A0AAE3M7V0_9BACT</name>
<reference evidence="2" key="1">
    <citation type="submission" date="2022-10" db="EMBL/GenBank/DDBJ databases">
        <authorList>
            <person name="Yu W.X."/>
        </authorList>
    </citation>
    <scope>NUCLEOTIDE SEQUENCE</scope>
    <source>
        <strain evidence="2">AAT</strain>
    </source>
</reference>
<dbReference type="Gene3D" id="1.25.40.10">
    <property type="entry name" value="Tetratricopeptide repeat domain"/>
    <property type="match status" value="1"/>
</dbReference>
<keyword evidence="1" id="KW-0802">TPR repeat</keyword>
<dbReference type="SUPFAM" id="SSF48452">
    <property type="entry name" value="TPR-like"/>
    <property type="match status" value="1"/>
</dbReference>
<protein>
    <recommendedName>
        <fullName evidence="4">Tetratricopeptide repeat protein</fullName>
    </recommendedName>
</protein>
<dbReference type="InterPro" id="IPR011990">
    <property type="entry name" value="TPR-like_helical_dom_sf"/>
</dbReference>
<dbReference type="InterPro" id="IPR019734">
    <property type="entry name" value="TPR_rpt"/>
</dbReference>
<keyword evidence="3" id="KW-1185">Reference proteome</keyword>
<accession>A0AAE3M7V0</accession>
<dbReference type="AlphaFoldDB" id="A0AAE3M7V0"/>
<comment type="caution">
    <text evidence="2">The sequence shown here is derived from an EMBL/GenBank/DDBJ whole genome shotgun (WGS) entry which is preliminary data.</text>
</comment>
<sequence>MKKVVKIRGSIFIFLLITLQSFAKEKGIIEYENDDAFEMVIIDVNDDGVLDRIFYSKPYEGNKLVFFVNRDNVYKKELESTNFSEDGGLIIREVFKPNDDENVLVIKTYFPDRGTYNKDYYIGFRMDNWVLTKMIVESVNWQEDPSRIKICEIKQNVLLKDFTNQINALIIDENDADDSLKICYNKYGFEDNLREFVNRMQNKAENELICIDRYEQLFGKFSLTISNVSIYNDIAYYLEQRKIYKESIYIIEKIILKFPNRTVAYINLGDAYWGLNENIKAKEAYNKYIELMKANGKEGKIPQRILDRVK</sequence>
<evidence type="ECO:0000313" key="2">
    <source>
        <dbReference type="EMBL" id="MCW3788864.1"/>
    </source>
</evidence>
<dbReference type="EMBL" id="JAPDPJ010000069">
    <property type="protein sequence ID" value="MCW3788864.1"/>
    <property type="molecule type" value="Genomic_DNA"/>
</dbReference>
<gene>
    <name evidence="2" type="ORF">OM075_20505</name>
</gene>
<evidence type="ECO:0008006" key="4">
    <source>
        <dbReference type="Google" id="ProtNLM"/>
    </source>
</evidence>
<evidence type="ECO:0000313" key="3">
    <source>
        <dbReference type="Proteomes" id="UP001209229"/>
    </source>
</evidence>
<feature type="repeat" description="TPR" evidence="1">
    <location>
        <begin position="262"/>
        <end position="295"/>
    </location>
</feature>